<organism evidence="3 4">
    <name type="scientific">Vibrio navarrensis</name>
    <dbReference type="NCBI Taxonomy" id="29495"/>
    <lineage>
        <taxon>Bacteria</taxon>
        <taxon>Pseudomonadati</taxon>
        <taxon>Pseudomonadota</taxon>
        <taxon>Gammaproteobacteria</taxon>
        <taxon>Vibrionales</taxon>
        <taxon>Vibrionaceae</taxon>
        <taxon>Vibrio</taxon>
    </lineage>
</organism>
<comment type="caution">
    <text evidence="3">The sequence shown here is derived from an EMBL/GenBank/DDBJ whole genome shotgun (WGS) entry which is preliminary data.</text>
</comment>
<gene>
    <name evidence="3" type="ORF">EA26_16060</name>
</gene>
<evidence type="ECO:0000256" key="1">
    <source>
        <dbReference type="ARBA" id="ARBA00022763"/>
    </source>
</evidence>
<dbReference type="eggNOG" id="COG0389">
    <property type="taxonomic scope" value="Bacteria"/>
</dbReference>
<evidence type="ECO:0000259" key="2">
    <source>
        <dbReference type="Pfam" id="PF00817"/>
    </source>
</evidence>
<protein>
    <submittedName>
        <fullName evidence="3">Nucleotidyltransferase</fullName>
    </submittedName>
</protein>
<dbReference type="GO" id="GO:0006281">
    <property type="term" value="P:DNA repair"/>
    <property type="evidence" value="ECO:0007669"/>
    <property type="project" value="InterPro"/>
</dbReference>
<dbReference type="CDD" id="cd03468">
    <property type="entry name" value="PolY_like"/>
    <property type="match status" value="1"/>
</dbReference>
<keyword evidence="3" id="KW-0808">Transferase</keyword>
<dbReference type="RefSeq" id="WP_039429776.1">
    <property type="nucleotide sequence ID" value="NZ_CP061845.1"/>
</dbReference>
<accession>A0A099LN47</accession>
<dbReference type="Pfam" id="PF00817">
    <property type="entry name" value="IMS"/>
    <property type="match status" value="1"/>
</dbReference>
<dbReference type="Proteomes" id="UP000029994">
    <property type="component" value="Unassembled WGS sequence"/>
</dbReference>
<keyword evidence="1" id="KW-0227">DNA damage</keyword>
<dbReference type="EMBL" id="JMCG01000002">
    <property type="protein sequence ID" value="KGK08742.1"/>
    <property type="molecule type" value="Genomic_DNA"/>
</dbReference>
<dbReference type="AlphaFoldDB" id="A0A099LN47"/>
<dbReference type="STRING" id="29495.EA26_16060"/>
<dbReference type="PANTHER" id="PTHR35369">
    <property type="entry name" value="BLR3025 PROTEIN-RELATED"/>
    <property type="match status" value="1"/>
</dbReference>
<dbReference type="Gene3D" id="3.40.1170.60">
    <property type="match status" value="1"/>
</dbReference>
<dbReference type="GO" id="GO:0016740">
    <property type="term" value="F:transferase activity"/>
    <property type="evidence" value="ECO:0007669"/>
    <property type="project" value="UniProtKB-KW"/>
</dbReference>
<sequence length="467" mass="52944">MNLWLYLHFPALQLDSLAEAEKDVAIAIVNKHSHQVMQSNAAAKAAGVQPNMGLASAAALCAHLQVVPYDADIENNRLKEIAQWLYLVTADLVLMPPQGLLIRASHMLQLYSGLAGYWQVLSAHLKPLSLRFHYACAYSPLAAMLLAKAGNDLLSDDRDAIALRLGQHDLQCTELSVETVEKLRRVGINTLADLLALPLAEVARRFDIDLVNYLGRLTGQFKHPVDFYHPPAHFRQELELLYEIENVQWLEKPLSKLLKQLENHLRLQDQVAYELALTLQQREGQRKRVIFTSAQGDYLWHKWQTLACLTLESLTLDAPVTRLTLEVQRLGEHGLNKAELFSKSTGVLSAAELCSLLQAKLGNEAVVQPSLKQDPRPEKATDYRPVLQSSPHRLPDCHALRPSFLLTTPKVLRQQVDLIHGPERVVSGWWDGDDVMRDYFIARTHDGQWLWIFRDPQQRWFVHGLFC</sequence>
<proteinExistence type="predicted"/>
<dbReference type="InterPro" id="IPR043502">
    <property type="entry name" value="DNA/RNA_pol_sf"/>
</dbReference>
<feature type="domain" description="UmuC" evidence="2">
    <location>
        <begin position="23"/>
        <end position="144"/>
    </location>
</feature>
<dbReference type="SUPFAM" id="SSF56672">
    <property type="entry name" value="DNA/RNA polymerases"/>
    <property type="match status" value="1"/>
</dbReference>
<dbReference type="GeneID" id="43684594"/>
<keyword evidence="4" id="KW-1185">Reference proteome</keyword>
<reference evidence="3 4" key="1">
    <citation type="submission" date="2014-04" db="EMBL/GenBank/DDBJ databases">
        <title>Genome sequencing of Vibrio navarrensis strains.</title>
        <authorList>
            <person name="Gladney L.M."/>
            <person name="Katz L.S."/>
            <person name="Marino-Ramirez L."/>
            <person name="Jordan I.K."/>
        </authorList>
    </citation>
    <scope>NUCLEOTIDE SEQUENCE [LARGE SCALE GENOMIC DNA]</scope>
    <source>
        <strain evidence="3 4">ATCC 51183</strain>
    </source>
</reference>
<evidence type="ECO:0000313" key="3">
    <source>
        <dbReference type="EMBL" id="KGK08742.1"/>
    </source>
</evidence>
<name>A0A099LN47_9VIBR</name>
<evidence type="ECO:0000313" key="4">
    <source>
        <dbReference type="Proteomes" id="UP000029994"/>
    </source>
</evidence>
<dbReference type="InterPro" id="IPR001126">
    <property type="entry name" value="UmuC"/>
</dbReference>
<dbReference type="PANTHER" id="PTHR35369:SF2">
    <property type="entry name" value="BLR3025 PROTEIN"/>
    <property type="match status" value="1"/>
</dbReference>
<dbReference type="InterPro" id="IPR050356">
    <property type="entry name" value="SulA_CellDiv_inhibitor"/>
</dbReference>